<dbReference type="EMBL" id="JACAZF010000005">
    <property type="protein sequence ID" value="KAF7303406.1"/>
    <property type="molecule type" value="Genomic_DNA"/>
</dbReference>
<evidence type="ECO:0000313" key="1">
    <source>
        <dbReference type="EMBL" id="KAF7303406.1"/>
    </source>
</evidence>
<evidence type="ECO:0000313" key="2">
    <source>
        <dbReference type="Proteomes" id="UP000636479"/>
    </source>
</evidence>
<organism evidence="1 2">
    <name type="scientific">Mycena indigotica</name>
    <dbReference type="NCBI Taxonomy" id="2126181"/>
    <lineage>
        <taxon>Eukaryota</taxon>
        <taxon>Fungi</taxon>
        <taxon>Dikarya</taxon>
        <taxon>Basidiomycota</taxon>
        <taxon>Agaricomycotina</taxon>
        <taxon>Agaricomycetes</taxon>
        <taxon>Agaricomycetidae</taxon>
        <taxon>Agaricales</taxon>
        <taxon>Marasmiineae</taxon>
        <taxon>Mycenaceae</taxon>
        <taxon>Mycena</taxon>
    </lineage>
</organism>
<gene>
    <name evidence="1" type="ORF">MIND_00569000</name>
</gene>
<proteinExistence type="predicted"/>
<accession>A0A8H6W5B3</accession>
<dbReference type="PANTHER" id="PTHR31912:SF34">
    <property type="entry name" value="NOTOCHORD-RELATED PROTEIN"/>
    <property type="match status" value="1"/>
</dbReference>
<dbReference type="PANTHER" id="PTHR31912">
    <property type="entry name" value="IP13529P"/>
    <property type="match status" value="1"/>
</dbReference>
<dbReference type="RefSeq" id="XP_037220378.1">
    <property type="nucleotide sequence ID" value="XM_037362457.1"/>
</dbReference>
<dbReference type="OrthoDB" id="2506088at2759"/>
<dbReference type="AlphaFoldDB" id="A0A8H6W5B3"/>
<protein>
    <submittedName>
        <fullName evidence="1">Uncharacterized protein</fullName>
    </submittedName>
</protein>
<comment type="caution">
    <text evidence="1">The sequence shown here is derived from an EMBL/GenBank/DDBJ whole genome shotgun (WGS) entry which is preliminary data.</text>
</comment>
<name>A0A8H6W5B3_9AGAR</name>
<dbReference type="Proteomes" id="UP000636479">
    <property type="component" value="Unassembled WGS sequence"/>
</dbReference>
<sequence>MSLILHLLKHLGARNVPTLKSLRKIPKKVHEEFSDKPVKITGSLGNIFYMNDIRHAIARDFSNPLVVPHLHLYPEEVDRMRISERWQAGRLFEYTAEELTPIFKTGTSLFRRRGLCAKAGSPLMPSPLSERAEGLWDCTGVEVQINADNLDADFDDLMGMFDSNIVWTQRSHEHLTQMPSDFRKLSGNRDLYVVSVSIWIDDVSGNKSKQYNKFMMMLGQNTSIPGRILKQEFHVNFMAASQNASTAEFSAALRDSIRATETDPMICYNAGTHREAAIILRVVDEDGDNPQQSEEASHMGCNSNHPCRKCKWGGTRKEKESGPIYHECHTPGMPRTAAEIQSELLEQLHMATSGSTLAMIAKRQTETGTKDKLTQYWIEQVLKQGAMKKAANPGRSKSVIALEVQQWLDSQPGDKVNPLLDIKGLDPARDTPVEILHTILLGAVRYVWHHLHTKQWSDEDRHLLAIRLESTDISAMNMPPMRAAYKIQYRNNLIGKDYKAIMQALVFHVHGICTPEQFRLVKATADLGAWVWVPEIDNMSNYIAQLKTAVANVLDAWDAVDPLSIIVKIKLHLLAHLPEDVERYGPPIRFSTETHKGYNAIFRMCSVNGNNQRHLGWAPNPAPTPGFVRFLGVKTAPALTWSETMAKRYWTVETEPTHASWRRGQYVIAQSGDRVKEHTWVFTRDMDRNPVLGRVKEIVGAANSAIVTLEQFVCTETRHPDFQWPVVRRPNGSEITAGKTSFFVVDGLDLLFSCSVQHDCKKAGCRPSVVGKQRQER</sequence>
<dbReference type="GeneID" id="59344973"/>
<reference evidence="1" key="1">
    <citation type="submission" date="2020-05" db="EMBL/GenBank/DDBJ databases">
        <title>Mycena genomes resolve the evolution of fungal bioluminescence.</title>
        <authorList>
            <person name="Tsai I.J."/>
        </authorList>
    </citation>
    <scope>NUCLEOTIDE SEQUENCE</scope>
    <source>
        <strain evidence="1">171206Taipei</strain>
    </source>
</reference>
<keyword evidence="2" id="KW-1185">Reference proteome</keyword>